<comment type="caution">
    <text evidence="3">The sequence shown here is derived from an EMBL/GenBank/DDBJ whole genome shotgun (WGS) entry which is preliminary data.</text>
</comment>
<feature type="transmembrane region" description="Helical" evidence="1">
    <location>
        <begin position="27"/>
        <end position="45"/>
    </location>
</feature>
<feature type="transmembrane region" description="Helical" evidence="1">
    <location>
        <begin position="88"/>
        <end position="110"/>
    </location>
</feature>
<evidence type="ECO:0000259" key="2">
    <source>
        <dbReference type="Pfam" id="PF07670"/>
    </source>
</evidence>
<dbReference type="AlphaFoldDB" id="A0A227KIF3"/>
<feature type="domain" description="Nucleoside transporter/FeoB GTPase Gate" evidence="2">
    <location>
        <begin position="91"/>
        <end position="189"/>
    </location>
</feature>
<dbReference type="Proteomes" id="UP000214610">
    <property type="component" value="Unassembled WGS sequence"/>
</dbReference>
<keyword evidence="4" id="KW-1185">Reference proteome</keyword>
<keyword evidence="1" id="KW-0812">Transmembrane</keyword>
<keyword evidence="1" id="KW-0472">Membrane</keyword>
<reference evidence="4" key="1">
    <citation type="submission" date="2017-05" db="EMBL/GenBank/DDBJ databases">
        <title>Improved OligoMM genomes.</title>
        <authorList>
            <person name="Garzetti D."/>
        </authorList>
    </citation>
    <scope>NUCLEOTIDE SEQUENCE [LARGE SCALE GENOMIC DNA]</scope>
    <source>
        <strain evidence="4">YL45</strain>
    </source>
</reference>
<keyword evidence="1" id="KW-1133">Transmembrane helix</keyword>
<dbReference type="GeneID" id="78362777"/>
<dbReference type="RefSeq" id="WP_066595268.1">
    <property type="nucleotide sequence ID" value="NZ_CAJTBZ010000007.1"/>
</dbReference>
<protein>
    <recommendedName>
        <fullName evidence="2">Nucleoside transporter/FeoB GTPase Gate domain-containing protein</fullName>
    </recommendedName>
</protein>
<gene>
    <name evidence="3" type="ORF">ADH67_08170</name>
</gene>
<accession>A0A227KIF3</accession>
<feature type="transmembrane region" description="Helical" evidence="1">
    <location>
        <begin position="198"/>
        <end position="220"/>
    </location>
</feature>
<dbReference type="EMBL" id="NHMP01000004">
    <property type="protein sequence ID" value="OXE47744.1"/>
    <property type="molecule type" value="Genomic_DNA"/>
</dbReference>
<dbReference type="Pfam" id="PF07670">
    <property type="entry name" value="Gate"/>
    <property type="match status" value="1"/>
</dbReference>
<sequence length="231" mass="24738">MVSNVLSTPQVPEQQEQATLEEEKVGVGAYVSLFFAVCFFSGVFYKMPEAYRWLGAFDFTTLIGKFGSISGASSFVGSGGVSARAGFLFALSLVPGVMLALGLLEVLSYYGALKAAQKLMTPLLKPILGVPGVTGLALITDLQSTDAGAALTKGLLDTGKIDKKNLVVMSAWQYAGAGLVNNYFSIASALFFAFLVPVWIPLVVMFCLKFVGGVFVRVCLTTFYKKDFQNE</sequence>
<evidence type="ECO:0000313" key="4">
    <source>
        <dbReference type="Proteomes" id="UP000214610"/>
    </source>
</evidence>
<name>A0A227KIF3_9BURK</name>
<dbReference type="InterPro" id="IPR011642">
    <property type="entry name" value="Gate_dom"/>
</dbReference>
<evidence type="ECO:0000256" key="1">
    <source>
        <dbReference type="SAM" id="Phobius"/>
    </source>
</evidence>
<proteinExistence type="predicted"/>
<feature type="transmembrane region" description="Helical" evidence="1">
    <location>
        <begin position="171"/>
        <end position="192"/>
    </location>
</feature>
<organism evidence="3 4">
    <name type="scientific">Turicimonas muris</name>
    <dbReference type="NCBI Taxonomy" id="1796652"/>
    <lineage>
        <taxon>Bacteria</taxon>
        <taxon>Pseudomonadati</taxon>
        <taxon>Pseudomonadota</taxon>
        <taxon>Betaproteobacteria</taxon>
        <taxon>Burkholderiales</taxon>
        <taxon>Sutterellaceae</taxon>
        <taxon>Turicimonas</taxon>
    </lineage>
</organism>
<evidence type="ECO:0000313" key="3">
    <source>
        <dbReference type="EMBL" id="OXE47744.1"/>
    </source>
</evidence>
<feature type="transmembrane region" description="Helical" evidence="1">
    <location>
        <begin position="57"/>
        <end position="76"/>
    </location>
</feature>